<gene>
    <name evidence="1" type="ORF">LCGC14_1233750</name>
</gene>
<dbReference type="AlphaFoldDB" id="A0A0F9PC25"/>
<comment type="caution">
    <text evidence="1">The sequence shown here is derived from an EMBL/GenBank/DDBJ whole genome shotgun (WGS) entry which is preliminary data.</text>
</comment>
<reference evidence="1" key="1">
    <citation type="journal article" date="2015" name="Nature">
        <title>Complex archaea that bridge the gap between prokaryotes and eukaryotes.</title>
        <authorList>
            <person name="Spang A."/>
            <person name="Saw J.H."/>
            <person name="Jorgensen S.L."/>
            <person name="Zaremba-Niedzwiedzka K."/>
            <person name="Martijn J."/>
            <person name="Lind A.E."/>
            <person name="van Eijk R."/>
            <person name="Schleper C."/>
            <person name="Guy L."/>
            <person name="Ettema T.J."/>
        </authorList>
    </citation>
    <scope>NUCLEOTIDE SEQUENCE</scope>
</reference>
<evidence type="ECO:0000313" key="1">
    <source>
        <dbReference type="EMBL" id="KKM90922.1"/>
    </source>
</evidence>
<sequence length="102" mass="11911">MSEDTGMAPHEPMADEEILRRLEQVRQQFDRGLEPREVRLLETIFATLKECDEARDEIERLRQLLVPFVALARRHAQGPYTGLDDWPITIEIKTGILRDLIK</sequence>
<proteinExistence type="predicted"/>
<protein>
    <submittedName>
        <fullName evidence="1">Uncharacterized protein</fullName>
    </submittedName>
</protein>
<organism evidence="1">
    <name type="scientific">marine sediment metagenome</name>
    <dbReference type="NCBI Taxonomy" id="412755"/>
    <lineage>
        <taxon>unclassified sequences</taxon>
        <taxon>metagenomes</taxon>
        <taxon>ecological metagenomes</taxon>
    </lineage>
</organism>
<accession>A0A0F9PC25</accession>
<dbReference type="EMBL" id="LAZR01006608">
    <property type="protein sequence ID" value="KKM90922.1"/>
    <property type="molecule type" value="Genomic_DNA"/>
</dbReference>
<name>A0A0F9PC25_9ZZZZ</name>